<dbReference type="InterPro" id="IPR023352">
    <property type="entry name" value="MAPEG-like_dom_sf"/>
</dbReference>
<dbReference type="GO" id="GO:0016020">
    <property type="term" value="C:membrane"/>
    <property type="evidence" value="ECO:0007669"/>
    <property type="project" value="UniProtKB-SubCell"/>
</dbReference>
<evidence type="ECO:0008006" key="8">
    <source>
        <dbReference type="Google" id="ProtNLM"/>
    </source>
</evidence>
<evidence type="ECO:0000256" key="5">
    <source>
        <dbReference type="SAM" id="Phobius"/>
    </source>
</evidence>
<protein>
    <recommendedName>
        <fullName evidence="8">MAPEG family protein</fullName>
    </recommendedName>
</protein>
<keyword evidence="4 5" id="KW-0472">Membrane</keyword>
<dbReference type="Proteomes" id="UP000239504">
    <property type="component" value="Unassembled WGS sequence"/>
</dbReference>
<dbReference type="RefSeq" id="WP_104829758.1">
    <property type="nucleotide sequence ID" value="NZ_PJCH01000005.1"/>
</dbReference>
<name>A0A2S7K7M5_9PROT</name>
<keyword evidence="7" id="KW-1185">Reference proteome</keyword>
<evidence type="ECO:0000256" key="2">
    <source>
        <dbReference type="ARBA" id="ARBA00022692"/>
    </source>
</evidence>
<feature type="transmembrane region" description="Helical" evidence="5">
    <location>
        <begin position="6"/>
        <end position="23"/>
    </location>
</feature>
<reference evidence="6 7" key="1">
    <citation type="submission" date="2017-12" db="EMBL/GenBank/DDBJ databases">
        <authorList>
            <person name="Hurst M.R.H."/>
        </authorList>
    </citation>
    <scope>NUCLEOTIDE SEQUENCE [LARGE SCALE GENOMIC DNA]</scope>
    <source>
        <strain evidence="6 7">SY-3-19</strain>
    </source>
</reference>
<evidence type="ECO:0000256" key="4">
    <source>
        <dbReference type="ARBA" id="ARBA00023136"/>
    </source>
</evidence>
<proteinExistence type="predicted"/>
<feature type="transmembrane region" description="Helical" evidence="5">
    <location>
        <begin position="68"/>
        <end position="94"/>
    </location>
</feature>
<dbReference type="Pfam" id="PF01124">
    <property type="entry name" value="MAPEG"/>
    <property type="match status" value="1"/>
</dbReference>
<feature type="transmembrane region" description="Helical" evidence="5">
    <location>
        <begin position="114"/>
        <end position="137"/>
    </location>
</feature>
<keyword evidence="2 5" id="KW-0812">Transmembrane</keyword>
<keyword evidence="3 5" id="KW-1133">Transmembrane helix</keyword>
<dbReference type="Gene3D" id="1.20.120.550">
    <property type="entry name" value="Membrane associated eicosanoid/glutathione metabolism-like domain"/>
    <property type="match status" value="1"/>
</dbReference>
<gene>
    <name evidence="6" type="ORF">CW354_09515</name>
</gene>
<dbReference type="InterPro" id="IPR001129">
    <property type="entry name" value="Membr-assoc_MAPEG"/>
</dbReference>
<comment type="caution">
    <text evidence="6">The sequence shown here is derived from an EMBL/GenBank/DDBJ whole genome shotgun (WGS) entry which is preliminary data.</text>
</comment>
<organism evidence="6 7">
    <name type="scientific">Hyphococcus luteus</name>
    <dbReference type="NCBI Taxonomy" id="2058213"/>
    <lineage>
        <taxon>Bacteria</taxon>
        <taxon>Pseudomonadati</taxon>
        <taxon>Pseudomonadota</taxon>
        <taxon>Alphaproteobacteria</taxon>
        <taxon>Parvularculales</taxon>
        <taxon>Parvularculaceae</taxon>
        <taxon>Hyphococcus</taxon>
    </lineage>
</organism>
<dbReference type="AlphaFoldDB" id="A0A2S7K7M5"/>
<sequence>MTMLTPVLALIVWTLIVWIWMYATRIPAMQKAKIDPQDAIHPGSLSTLPSEARVVADNYNHLHEQPTLFYALAIYSFLVGVGDPLNVWLAWGYVAARVAHSLAQIVIKKVPLRFFIFAAGSVILMIIAARNVIALLAV</sequence>
<dbReference type="OrthoDB" id="5516290at2"/>
<comment type="subcellular location">
    <subcellularLocation>
        <location evidence="1">Membrane</location>
    </subcellularLocation>
</comment>
<evidence type="ECO:0000313" key="7">
    <source>
        <dbReference type="Proteomes" id="UP000239504"/>
    </source>
</evidence>
<dbReference type="EMBL" id="PJCH01000005">
    <property type="protein sequence ID" value="PQA88514.1"/>
    <property type="molecule type" value="Genomic_DNA"/>
</dbReference>
<evidence type="ECO:0000256" key="3">
    <source>
        <dbReference type="ARBA" id="ARBA00022989"/>
    </source>
</evidence>
<dbReference type="SUPFAM" id="SSF161084">
    <property type="entry name" value="MAPEG domain-like"/>
    <property type="match status" value="1"/>
</dbReference>
<evidence type="ECO:0000313" key="6">
    <source>
        <dbReference type="EMBL" id="PQA88514.1"/>
    </source>
</evidence>
<evidence type="ECO:0000256" key="1">
    <source>
        <dbReference type="ARBA" id="ARBA00004370"/>
    </source>
</evidence>
<accession>A0A2S7K7M5</accession>